<feature type="region of interest" description="Disordered" evidence="1">
    <location>
        <begin position="90"/>
        <end position="111"/>
    </location>
</feature>
<feature type="compositionally biased region" description="Polar residues" evidence="1">
    <location>
        <begin position="23"/>
        <end position="41"/>
    </location>
</feature>
<organism evidence="2 3">
    <name type="scientific">Westerdykella ornata</name>
    <dbReference type="NCBI Taxonomy" id="318751"/>
    <lineage>
        <taxon>Eukaryota</taxon>
        <taxon>Fungi</taxon>
        <taxon>Dikarya</taxon>
        <taxon>Ascomycota</taxon>
        <taxon>Pezizomycotina</taxon>
        <taxon>Dothideomycetes</taxon>
        <taxon>Pleosporomycetidae</taxon>
        <taxon>Pleosporales</taxon>
        <taxon>Sporormiaceae</taxon>
        <taxon>Westerdykella</taxon>
    </lineage>
</organism>
<evidence type="ECO:0000256" key="1">
    <source>
        <dbReference type="SAM" id="MobiDB-lite"/>
    </source>
</evidence>
<dbReference type="Proteomes" id="UP000800097">
    <property type="component" value="Unassembled WGS sequence"/>
</dbReference>
<protein>
    <submittedName>
        <fullName evidence="2">Uncharacterized protein</fullName>
    </submittedName>
</protein>
<dbReference type="EMBL" id="ML986486">
    <property type="protein sequence ID" value="KAF2279366.1"/>
    <property type="molecule type" value="Genomic_DNA"/>
</dbReference>
<feature type="compositionally biased region" description="Low complexity" evidence="1">
    <location>
        <begin position="52"/>
        <end position="63"/>
    </location>
</feature>
<reference evidence="2" key="1">
    <citation type="journal article" date="2020" name="Stud. Mycol.">
        <title>101 Dothideomycetes genomes: a test case for predicting lifestyles and emergence of pathogens.</title>
        <authorList>
            <person name="Haridas S."/>
            <person name="Albert R."/>
            <person name="Binder M."/>
            <person name="Bloem J."/>
            <person name="Labutti K."/>
            <person name="Salamov A."/>
            <person name="Andreopoulos B."/>
            <person name="Baker S."/>
            <person name="Barry K."/>
            <person name="Bills G."/>
            <person name="Bluhm B."/>
            <person name="Cannon C."/>
            <person name="Castanera R."/>
            <person name="Culley D."/>
            <person name="Daum C."/>
            <person name="Ezra D."/>
            <person name="Gonzalez J."/>
            <person name="Henrissat B."/>
            <person name="Kuo A."/>
            <person name="Liang C."/>
            <person name="Lipzen A."/>
            <person name="Lutzoni F."/>
            <person name="Magnuson J."/>
            <person name="Mondo S."/>
            <person name="Nolan M."/>
            <person name="Ohm R."/>
            <person name="Pangilinan J."/>
            <person name="Park H.-J."/>
            <person name="Ramirez L."/>
            <person name="Alfaro M."/>
            <person name="Sun H."/>
            <person name="Tritt A."/>
            <person name="Yoshinaga Y."/>
            <person name="Zwiers L.-H."/>
            <person name="Turgeon B."/>
            <person name="Goodwin S."/>
            <person name="Spatafora J."/>
            <person name="Crous P."/>
            <person name="Grigoriev I."/>
        </authorList>
    </citation>
    <scope>NUCLEOTIDE SEQUENCE</scope>
    <source>
        <strain evidence="2">CBS 379.55</strain>
    </source>
</reference>
<dbReference type="RefSeq" id="XP_033656905.1">
    <property type="nucleotide sequence ID" value="XM_033793450.1"/>
</dbReference>
<gene>
    <name evidence="2" type="ORF">EI97DRAFT_173820</name>
</gene>
<evidence type="ECO:0000313" key="3">
    <source>
        <dbReference type="Proteomes" id="UP000800097"/>
    </source>
</evidence>
<name>A0A6A6JUE3_WESOR</name>
<sequence length="207" mass="22694">MASRAQPAAFALLRTTHHTLRTGSTNTSIAAPTTIRPLSTLQTRTPSPPPYQTSSSKYPSPSTTHWTRFRTPYSFTSTRRFTRPSAPLLLADHSSSSSASSTPPLSQETTDRINAIIETITDLYGTARDEFEMAAEETEKNTTYAAEDRRAAREAVDELIKYYEQCCGGTLVGGGAIRSEGGRVRMCMDDRSDGVICERREKDGDCG</sequence>
<feature type="compositionally biased region" description="Low complexity" evidence="1">
    <location>
        <begin position="90"/>
        <end position="106"/>
    </location>
</feature>
<dbReference type="OrthoDB" id="273230at2759"/>
<dbReference type="AlphaFoldDB" id="A0A6A6JUE3"/>
<feature type="region of interest" description="Disordered" evidence="1">
    <location>
        <begin position="16"/>
        <end position="63"/>
    </location>
</feature>
<proteinExistence type="predicted"/>
<dbReference type="GeneID" id="54546625"/>
<evidence type="ECO:0000313" key="2">
    <source>
        <dbReference type="EMBL" id="KAF2279366.1"/>
    </source>
</evidence>
<accession>A0A6A6JUE3</accession>
<keyword evidence="3" id="KW-1185">Reference proteome</keyword>